<sequence length="294" mass="31500">MRKRRIGAMIGVILVIGGLLGIGYQTRAKSATGGSITAVGSTALQPLVEAAGEQYSGEKLGVFINVQGGGSGTGLSQIQEGAVAIGNSDVFAEEQAGLKPSNLVDHRVAVVGIVPIINKETGVTNLSTADLQKVFDGTYTNWQQVGGKNVPITIVNRAQGSGTRATFERWALGGHKAKTAQEQDSSGMVRSLVSTTPGAISYVAFSYVNKSVQALSLNHVTPTNENVEQNRWRVWSYEHMYTKGQPTGVTKDFLAYIMSPKIQATLVHQLGYIRIDQMQVDRSVDGHITPQTQR</sequence>
<dbReference type="Proteomes" id="UP000321429">
    <property type="component" value="Unassembled WGS sequence"/>
</dbReference>
<dbReference type="InterPro" id="IPR011862">
    <property type="entry name" value="Phos-bd"/>
</dbReference>
<protein>
    <recommendedName>
        <fullName evidence="12">Phosphate-binding protein</fullName>
    </recommendedName>
</protein>
<keyword evidence="16" id="KW-1185">Reference proteome</keyword>
<dbReference type="Gene3D" id="3.40.190.10">
    <property type="entry name" value="Periplasmic binding protein-like II"/>
    <property type="match status" value="2"/>
</dbReference>
<comment type="function">
    <text evidence="1">Part of the ABC transporter complex PstSACB involved in phosphate import.</text>
</comment>
<dbReference type="GO" id="GO:0042301">
    <property type="term" value="F:phosphate ion binding"/>
    <property type="evidence" value="ECO:0007669"/>
    <property type="project" value="UniProtKB-UniRule"/>
</dbReference>
<keyword evidence="10 12" id="KW-0564">Palmitate</keyword>
<feature type="domain" description="PBP" evidence="13">
    <location>
        <begin position="27"/>
        <end position="260"/>
    </location>
</feature>
<evidence type="ECO:0000256" key="3">
    <source>
        <dbReference type="ARBA" id="ARBA00008725"/>
    </source>
</evidence>
<evidence type="ECO:0000313" key="16">
    <source>
        <dbReference type="Proteomes" id="UP000051139"/>
    </source>
</evidence>
<dbReference type="NCBIfam" id="TIGR02136">
    <property type="entry name" value="ptsS_2"/>
    <property type="match status" value="1"/>
</dbReference>
<dbReference type="STRING" id="348151.IV55_GL001116"/>
<keyword evidence="11 12" id="KW-0449">Lipoprotein</keyword>
<evidence type="ECO:0000256" key="12">
    <source>
        <dbReference type="RuleBase" id="RU367119"/>
    </source>
</evidence>
<dbReference type="Proteomes" id="UP000051139">
    <property type="component" value="Unassembled WGS sequence"/>
</dbReference>
<evidence type="ECO:0000256" key="9">
    <source>
        <dbReference type="ARBA" id="ARBA00023136"/>
    </source>
</evidence>
<evidence type="ECO:0000256" key="7">
    <source>
        <dbReference type="ARBA" id="ARBA00022592"/>
    </source>
</evidence>
<dbReference type="PANTHER" id="PTHR30570">
    <property type="entry name" value="PERIPLASMIC PHOSPHATE BINDING COMPONENT OF PHOSPHATE ABC TRANSPORTER"/>
    <property type="match status" value="1"/>
</dbReference>
<evidence type="ECO:0000256" key="4">
    <source>
        <dbReference type="ARBA" id="ARBA00011529"/>
    </source>
</evidence>
<comment type="caution">
    <text evidence="15">The sequence shown here is derived from an EMBL/GenBank/DDBJ whole genome shotgun (WGS) entry which is preliminary data.</text>
</comment>
<dbReference type="OrthoDB" id="9790048at2"/>
<keyword evidence="8" id="KW-0732">Signal</keyword>
<evidence type="ECO:0000256" key="10">
    <source>
        <dbReference type="ARBA" id="ARBA00023139"/>
    </source>
</evidence>
<dbReference type="RefSeq" id="WP_057809187.1">
    <property type="nucleotide sequence ID" value="NZ_BJUD01000030.1"/>
</dbReference>
<evidence type="ECO:0000256" key="1">
    <source>
        <dbReference type="ARBA" id="ARBA00002841"/>
    </source>
</evidence>
<evidence type="ECO:0000256" key="5">
    <source>
        <dbReference type="ARBA" id="ARBA00022448"/>
    </source>
</evidence>
<evidence type="ECO:0000256" key="2">
    <source>
        <dbReference type="ARBA" id="ARBA00004193"/>
    </source>
</evidence>
<evidence type="ECO:0000259" key="13">
    <source>
        <dbReference type="Pfam" id="PF12849"/>
    </source>
</evidence>
<dbReference type="PANTHER" id="PTHR30570:SF4">
    <property type="entry name" value="PHOSPHATE-BINDING PROTEIN PSTS 1"/>
    <property type="match status" value="1"/>
</dbReference>
<keyword evidence="9" id="KW-0472">Membrane</keyword>
<evidence type="ECO:0000256" key="11">
    <source>
        <dbReference type="ARBA" id="ARBA00023288"/>
    </source>
</evidence>
<dbReference type="EMBL" id="BJUD01000030">
    <property type="protein sequence ID" value="GEK29066.1"/>
    <property type="molecule type" value="Genomic_DNA"/>
</dbReference>
<evidence type="ECO:0000313" key="17">
    <source>
        <dbReference type="Proteomes" id="UP000321429"/>
    </source>
</evidence>
<comment type="subunit">
    <text evidence="4 12">The complex is composed of two ATP-binding proteins (PstB), two transmembrane proteins (PstC and PstA) and a solute-binding protein (PstS).</text>
</comment>
<organism evidence="15 16">
    <name type="scientific">Furfurilactobacillus siliginis</name>
    <dbReference type="NCBI Taxonomy" id="348151"/>
    <lineage>
        <taxon>Bacteria</taxon>
        <taxon>Bacillati</taxon>
        <taxon>Bacillota</taxon>
        <taxon>Bacilli</taxon>
        <taxon>Lactobacillales</taxon>
        <taxon>Lactobacillaceae</taxon>
        <taxon>Furfurilactobacillus</taxon>
    </lineage>
</organism>
<proteinExistence type="inferred from homology"/>
<evidence type="ECO:0000256" key="8">
    <source>
        <dbReference type="ARBA" id="ARBA00022729"/>
    </source>
</evidence>
<dbReference type="GO" id="GO:0005886">
    <property type="term" value="C:plasma membrane"/>
    <property type="evidence" value="ECO:0007669"/>
    <property type="project" value="UniProtKB-SubCell"/>
</dbReference>
<keyword evidence="6 12" id="KW-1003">Cell membrane</keyword>
<comment type="subcellular location">
    <subcellularLocation>
        <location evidence="2 12">Cell membrane</location>
        <topology evidence="2 12">Lipid-anchor</topology>
    </subcellularLocation>
</comment>
<evidence type="ECO:0000313" key="14">
    <source>
        <dbReference type="EMBL" id="GEK29066.1"/>
    </source>
</evidence>
<gene>
    <name evidence="15" type="ORF">IV55_GL001116</name>
    <name evidence="14" type="ORF">LSI01_13770</name>
</gene>
<name>A0A0R2L9Y1_9LACO</name>
<reference evidence="15 16" key="1">
    <citation type="journal article" date="2015" name="Genome Announc.">
        <title>Expanding the biotechnology potential of lactobacilli through comparative genomics of 213 strains and associated genera.</title>
        <authorList>
            <person name="Sun Z."/>
            <person name="Harris H.M."/>
            <person name="McCann A."/>
            <person name="Guo C."/>
            <person name="Argimon S."/>
            <person name="Zhang W."/>
            <person name="Yang X."/>
            <person name="Jeffery I.B."/>
            <person name="Cooney J.C."/>
            <person name="Kagawa T.F."/>
            <person name="Liu W."/>
            <person name="Song Y."/>
            <person name="Salvetti E."/>
            <person name="Wrobel A."/>
            <person name="Rasinkangas P."/>
            <person name="Parkhill J."/>
            <person name="Rea M.C."/>
            <person name="O'Sullivan O."/>
            <person name="Ritari J."/>
            <person name="Douillard F.P."/>
            <person name="Paul Ross R."/>
            <person name="Yang R."/>
            <person name="Briner A.E."/>
            <person name="Felis G.E."/>
            <person name="de Vos W.M."/>
            <person name="Barrangou R."/>
            <person name="Klaenhammer T.R."/>
            <person name="Caufield P.W."/>
            <person name="Cui Y."/>
            <person name="Zhang H."/>
            <person name="O'Toole P.W."/>
        </authorList>
    </citation>
    <scope>NUCLEOTIDE SEQUENCE [LARGE SCALE GENOMIC DNA]</scope>
    <source>
        <strain evidence="15 16">DSM 22696</strain>
    </source>
</reference>
<dbReference type="InterPro" id="IPR050811">
    <property type="entry name" value="Phosphate_ABC_transporter"/>
</dbReference>
<dbReference type="EMBL" id="JQCB01000003">
    <property type="protein sequence ID" value="KRN96597.1"/>
    <property type="molecule type" value="Genomic_DNA"/>
</dbReference>
<comment type="function">
    <text evidence="12">Involved in the system for phosphate transport across the cytoplasmic membrane.</text>
</comment>
<reference evidence="14 17" key="2">
    <citation type="submission" date="2019-07" db="EMBL/GenBank/DDBJ databases">
        <title>Whole genome shotgun sequence of Lactobacillus siliginis NBRC 101315.</title>
        <authorList>
            <person name="Hosoyama A."/>
            <person name="Uohara A."/>
            <person name="Ohji S."/>
            <person name="Ichikawa N."/>
        </authorList>
    </citation>
    <scope>NUCLEOTIDE SEQUENCE [LARGE SCALE GENOMIC DNA]</scope>
    <source>
        <strain evidence="14 17">NBRC 101315</strain>
    </source>
</reference>
<dbReference type="SUPFAM" id="SSF53850">
    <property type="entry name" value="Periplasmic binding protein-like II"/>
    <property type="match status" value="1"/>
</dbReference>
<accession>A0A0R2L9Y1</accession>
<comment type="similarity">
    <text evidence="3 12">Belongs to the PstS family.</text>
</comment>
<dbReference type="Pfam" id="PF12849">
    <property type="entry name" value="PBP_like_2"/>
    <property type="match status" value="1"/>
</dbReference>
<keyword evidence="5 12" id="KW-0813">Transport</keyword>
<dbReference type="InterPro" id="IPR024370">
    <property type="entry name" value="PBP_domain"/>
</dbReference>
<dbReference type="AlphaFoldDB" id="A0A0R2L9Y1"/>
<dbReference type="CDD" id="cd13653">
    <property type="entry name" value="PBP2_phosphate_like_1"/>
    <property type="match status" value="1"/>
</dbReference>
<keyword evidence="7 12" id="KW-0592">Phosphate transport</keyword>
<evidence type="ECO:0000256" key="6">
    <source>
        <dbReference type="ARBA" id="ARBA00022475"/>
    </source>
</evidence>
<evidence type="ECO:0000313" key="15">
    <source>
        <dbReference type="EMBL" id="KRN96597.1"/>
    </source>
</evidence>
<dbReference type="GO" id="GO:0006817">
    <property type="term" value="P:phosphate ion transport"/>
    <property type="evidence" value="ECO:0007669"/>
    <property type="project" value="UniProtKB-UniRule"/>
</dbReference>
<dbReference type="PATRIC" id="fig|348151.3.peg.1145"/>